<reference evidence="1" key="1">
    <citation type="journal article" date="2018" name="Genome Biol.">
        <title>SKESA: strategic k-mer extension for scrupulous assemblies.</title>
        <authorList>
            <person name="Souvorov A."/>
            <person name="Agarwala R."/>
            <person name="Lipman D.J."/>
        </authorList>
    </citation>
    <scope>NUCLEOTIDE SEQUENCE</scope>
    <source>
        <strain evidence="1">405-87</strain>
    </source>
</reference>
<comment type="caution">
    <text evidence="1">The sequence shown here is derived from an EMBL/GenBank/DDBJ whole genome shotgun (WGS) entry which is preliminary data.</text>
</comment>
<accession>A0A753B509</accession>
<sequence>MIVTQPVVYVTGRTVTGRGKIQVSGGEPQRRIISEFQADPNNIVIPERAKSLTNLPRLIGSCPLRLVIRVT</sequence>
<reference evidence="1" key="2">
    <citation type="submission" date="2018-07" db="EMBL/GenBank/DDBJ databases">
        <authorList>
            <consortium name="NCBI Pathogen Detection Project"/>
        </authorList>
    </citation>
    <scope>NUCLEOTIDE SEQUENCE</scope>
    <source>
        <strain evidence="1">405-87</strain>
    </source>
</reference>
<name>A0A753B509_SALHO</name>
<evidence type="ECO:0000313" key="1">
    <source>
        <dbReference type="EMBL" id="HAF7989475.1"/>
    </source>
</evidence>
<organism evidence="1">
    <name type="scientific">Salmonella enterica subsp. houtenae serovar 45:g,z51:-</name>
    <dbReference type="NCBI Taxonomy" id="1967611"/>
    <lineage>
        <taxon>Bacteria</taxon>
        <taxon>Pseudomonadati</taxon>
        <taxon>Pseudomonadota</taxon>
        <taxon>Gammaproteobacteria</taxon>
        <taxon>Enterobacterales</taxon>
        <taxon>Enterobacteriaceae</taxon>
        <taxon>Salmonella</taxon>
    </lineage>
</organism>
<dbReference type="AlphaFoldDB" id="A0A753B509"/>
<protein>
    <submittedName>
        <fullName evidence="1">Uncharacterized protein</fullName>
    </submittedName>
</protein>
<dbReference type="EMBL" id="DAAWID010000040">
    <property type="protein sequence ID" value="HAF7989475.1"/>
    <property type="molecule type" value="Genomic_DNA"/>
</dbReference>
<proteinExistence type="predicted"/>
<gene>
    <name evidence="1" type="ORF">GND80_004348</name>
</gene>